<protein>
    <submittedName>
        <fullName evidence="2">Uncharacterized protein</fullName>
    </submittedName>
</protein>
<dbReference type="OrthoDB" id="10637412at2759"/>
<accession>A0A504YZ99</accession>
<evidence type="ECO:0000313" key="3">
    <source>
        <dbReference type="Proteomes" id="UP000316759"/>
    </source>
</evidence>
<proteinExistence type="predicted"/>
<keyword evidence="3" id="KW-1185">Reference proteome</keyword>
<gene>
    <name evidence="2" type="ORF">FGIG_12429</name>
</gene>
<dbReference type="AlphaFoldDB" id="A0A504YZ99"/>
<keyword evidence="1" id="KW-0175">Coiled coil</keyword>
<reference evidence="2 3" key="1">
    <citation type="submission" date="2019-04" db="EMBL/GenBank/DDBJ databases">
        <title>Annotation for the trematode Fasciola gigantica.</title>
        <authorList>
            <person name="Choi Y.-J."/>
        </authorList>
    </citation>
    <scope>NUCLEOTIDE SEQUENCE [LARGE SCALE GENOMIC DNA]</scope>
    <source>
        <strain evidence="2">Uganda_cow_1</strain>
    </source>
</reference>
<name>A0A504YZ99_FASGI</name>
<organism evidence="2 3">
    <name type="scientific">Fasciola gigantica</name>
    <name type="common">Giant liver fluke</name>
    <dbReference type="NCBI Taxonomy" id="46835"/>
    <lineage>
        <taxon>Eukaryota</taxon>
        <taxon>Metazoa</taxon>
        <taxon>Spiralia</taxon>
        <taxon>Lophotrochozoa</taxon>
        <taxon>Platyhelminthes</taxon>
        <taxon>Trematoda</taxon>
        <taxon>Digenea</taxon>
        <taxon>Plagiorchiida</taxon>
        <taxon>Echinostomata</taxon>
        <taxon>Echinostomatoidea</taxon>
        <taxon>Fasciolidae</taxon>
        <taxon>Fasciola</taxon>
    </lineage>
</organism>
<dbReference type="Gene3D" id="1.10.287.1490">
    <property type="match status" value="1"/>
</dbReference>
<dbReference type="Proteomes" id="UP000316759">
    <property type="component" value="Unassembled WGS sequence"/>
</dbReference>
<feature type="coiled-coil region" evidence="1">
    <location>
        <begin position="48"/>
        <end position="124"/>
    </location>
</feature>
<dbReference type="STRING" id="46835.A0A504YZ99"/>
<evidence type="ECO:0000256" key="1">
    <source>
        <dbReference type="SAM" id="Coils"/>
    </source>
</evidence>
<dbReference type="EMBL" id="SUNJ01000940">
    <property type="protein sequence ID" value="TPP67212.1"/>
    <property type="molecule type" value="Genomic_DNA"/>
</dbReference>
<evidence type="ECO:0000313" key="2">
    <source>
        <dbReference type="EMBL" id="TPP67212.1"/>
    </source>
</evidence>
<comment type="caution">
    <text evidence="2">The sequence shown here is derived from an EMBL/GenBank/DDBJ whole genome shotgun (WGS) entry which is preliminary data.</text>
</comment>
<sequence length="267" mass="30488">MPLSCFRFPLSHQEYRCRVGRVLGCISPDQLHEVENRARDLDAELTKAVGLDSEIDNLRANLTSLEEQSERVQTAQARFQHLMEQLQPELRQSLTEANTLTTEKESILRELKQLKKQLKEQDAAGYGRLKEEYHMLTERYDARLKAKLELIRETEQLQLEFSRREGRIAPALDGFNRLIGSIRAPGFEQIAKDCDLQIRTYQAGFDVSTDLPIVVKAALNNLDRFRCATLAAEERVASTNHATGETRAAIEKLVSDFLLHFFCHCVG</sequence>